<dbReference type="PANTHER" id="PTHR12883:SF0">
    <property type="entry name" value="PAT COMPLEX SUBUNIT CCDC47"/>
    <property type="match status" value="1"/>
</dbReference>
<dbReference type="PANTHER" id="PTHR12883">
    <property type="entry name" value="ADIPOCYTE-SPECIFIC PROTEIN 4-RELATED"/>
    <property type="match status" value="1"/>
</dbReference>
<keyword evidence="2" id="KW-0812">Transmembrane</keyword>
<dbReference type="Proteomes" id="UP000664132">
    <property type="component" value="Unassembled WGS sequence"/>
</dbReference>
<evidence type="ECO:0000256" key="1">
    <source>
        <dbReference type="ARBA" id="ARBA00004167"/>
    </source>
</evidence>
<evidence type="ECO:0000256" key="2">
    <source>
        <dbReference type="ARBA" id="ARBA00022692"/>
    </source>
</evidence>
<dbReference type="GO" id="GO:0032469">
    <property type="term" value="P:endoplasmic reticulum calcium ion homeostasis"/>
    <property type="evidence" value="ECO:0007669"/>
    <property type="project" value="InterPro"/>
</dbReference>
<feature type="region of interest" description="Disordered" evidence="5">
    <location>
        <begin position="427"/>
        <end position="449"/>
    </location>
</feature>
<dbReference type="Pfam" id="PF07946">
    <property type="entry name" value="CCDC47"/>
    <property type="match status" value="1"/>
</dbReference>
<keyword evidence="7" id="KW-1185">Reference proteome</keyword>
<evidence type="ECO:0000256" key="5">
    <source>
        <dbReference type="SAM" id="MobiDB-lite"/>
    </source>
</evidence>
<dbReference type="GO" id="GO:0016020">
    <property type="term" value="C:membrane"/>
    <property type="evidence" value="ECO:0007669"/>
    <property type="project" value="UniProtKB-SubCell"/>
</dbReference>
<evidence type="ECO:0000313" key="7">
    <source>
        <dbReference type="Proteomes" id="UP000664132"/>
    </source>
</evidence>
<dbReference type="GO" id="GO:0005509">
    <property type="term" value="F:calcium ion binding"/>
    <property type="evidence" value="ECO:0007669"/>
    <property type="project" value="InterPro"/>
</dbReference>
<keyword evidence="3" id="KW-1133">Transmembrane helix</keyword>
<feature type="compositionally biased region" description="Basic and acidic residues" evidence="5">
    <location>
        <begin position="427"/>
        <end position="440"/>
    </location>
</feature>
<evidence type="ECO:0000256" key="4">
    <source>
        <dbReference type="ARBA" id="ARBA00023136"/>
    </source>
</evidence>
<dbReference type="GO" id="GO:0005783">
    <property type="term" value="C:endoplasmic reticulum"/>
    <property type="evidence" value="ECO:0007669"/>
    <property type="project" value="InterPro"/>
</dbReference>
<dbReference type="EMBL" id="JAFJYH010000076">
    <property type="protein sequence ID" value="KAG4420820.1"/>
    <property type="molecule type" value="Genomic_DNA"/>
</dbReference>
<evidence type="ECO:0000313" key="6">
    <source>
        <dbReference type="EMBL" id="KAG4420820.1"/>
    </source>
</evidence>
<comment type="caution">
    <text evidence="6">The sequence shown here is derived from an EMBL/GenBank/DDBJ whole genome shotgun (WGS) entry which is preliminary data.</text>
</comment>
<dbReference type="OrthoDB" id="10039147at2759"/>
<feature type="region of interest" description="Disordered" evidence="5">
    <location>
        <begin position="390"/>
        <end position="409"/>
    </location>
</feature>
<gene>
    <name evidence="6" type="ORF">IFR04_006002</name>
</gene>
<evidence type="ECO:0000256" key="3">
    <source>
        <dbReference type="ARBA" id="ARBA00022989"/>
    </source>
</evidence>
<sequence length="449" mass="49956">MAGLFQAFLGGSKPSASPIPAGDNDFADFAGAPEPTPAAYSAASSPVSFMGAGAAPTGAAVPYTKWYNIHERHSLSDFKQEGVILAMIAVIVTVHMLGTSANRRKAKAWITAHATVLQKEFALVGFGGRKAPTVDEVESEGLAKATTLELPEELLKEKAPNEFSTYATGRQNVAFVDINLTLYKRYSPLTMIFEFIFSLFFESLDTPGEKMEAVLYPFDGREALTVPGQVPGAHELRKDTKSSYDGFVWAIVNKETMKGLRESRYDVSITTTKDSAKLPAWATVMSESAEITDFLLTPELIKAVEDAGELLNHLIITDQPIDQPLTLEDTTPKKRVYLSIRTPSSGDYTSVLPIFQYFVRVADILVQGAHFRPEVLRKVRTTREDTIRKLQKAGEDEKAEERNLEREKAKKLKRDLELKALDAKGQKKYLEKEREKEMRKNQKRQTQKA</sequence>
<proteinExistence type="predicted"/>
<organism evidence="6 7">
    <name type="scientific">Cadophora malorum</name>
    <dbReference type="NCBI Taxonomy" id="108018"/>
    <lineage>
        <taxon>Eukaryota</taxon>
        <taxon>Fungi</taxon>
        <taxon>Dikarya</taxon>
        <taxon>Ascomycota</taxon>
        <taxon>Pezizomycotina</taxon>
        <taxon>Leotiomycetes</taxon>
        <taxon>Helotiales</taxon>
        <taxon>Ploettnerulaceae</taxon>
        <taxon>Cadophora</taxon>
    </lineage>
</organism>
<name>A0A8H7W884_9HELO</name>
<protein>
    <submittedName>
        <fullName evidence="6">Uncharacterized protein</fullName>
    </submittedName>
</protein>
<accession>A0A8H7W884</accession>
<reference evidence="6" key="1">
    <citation type="submission" date="2021-02" db="EMBL/GenBank/DDBJ databases">
        <title>Genome sequence Cadophora malorum strain M34.</title>
        <authorList>
            <person name="Stefanovic E."/>
            <person name="Vu D."/>
            <person name="Scully C."/>
            <person name="Dijksterhuis J."/>
            <person name="Roader J."/>
            <person name="Houbraken J."/>
        </authorList>
    </citation>
    <scope>NUCLEOTIDE SEQUENCE</scope>
    <source>
        <strain evidence="6">M34</strain>
    </source>
</reference>
<comment type="subcellular location">
    <subcellularLocation>
        <location evidence="1">Membrane</location>
        <topology evidence="1">Single-pass membrane protein</topology>
    </subcellularLocation>
</comment>
<dbReference type="AlphaFoldDB" id="A0A8H7W884"/>
<dbReference type="InterPro" id="IPR012879">
    <property type="entry name" value="CCDC47"/>
</dbReference>
<keyword evidence="4" id="KW-0472">Membrane</keyword>